<proteinExistence type="predicted"/>
<sequence length="146" mass="16419">MKLSTITSTILGAALMFASKAVADVDFFDYPAPNAVFRTGKTVQFVVDDMPSDGDDRVYADLFTSDGRFIKTIRRWEGDHHNDNFAFSWTIDRSIKSGRYFIELYSEDDGDDDDVSRSFIFEVEAAQPNKPMGGRKPPVRGGGKRF</sequence>
<keyword evidence="4" id="KW-1185">Reference proteome</keyword>
<feature type="signal peptide" evidence="2">
    <location>
        <begin position="1"/>
        <end position="23"/>
    </location>
</feature>
<evidence type="ECO:0000313" key="3">
    <source>
        <dbReference type="EMBL" id="KAG2207338.1"/>
    </source>
</evidence>
<evidence type="ECO:0000256" key="2">
    <source>
        <dbReference type="SAM" id="SignalP"/>
    </source>
</evidence>
<feature type="chain" id="PRO_5034724013" evidence="2">
    <location>
        <begin position="24"/>
        <end position="146"/>
    </location>
</feature>
<comment type="caution">
    <text evidence="3">The sequence shown here is derived from an EMBL/GenBank/DDBJ whole genome shotgun (WGS) entry which is preliminary data.</text>
</comment>
<evidence type="ECO:0000256" key="1">
    <source>
        <dbReference type="SAM" id="MobiDB-lite"/>
    </source>
</evidence>
<protein>
    <submittedName>
        <fullName evidence="3">Uncharacterized protein</fullName>
    </submittedName>
</protein>
<accession>A0A8H7V8I1</accession>
<reference evidence="3" key="1">
    <citation type="submission" date="2020-12" db="EMBL/GenBank/DDBJ databases">
        <title>Metabolic potential, ecology and presence of endohyphal bacteria is reflected in genomic diversity of Mucoromycotina.</title>
        <authorList>
            <person name="Muszewska A."/>
            <person name="Okrasinska A."/>
            <person name="Steczkiewicz K."/>
            <person name="Drgas O."/>
            <person name="Orlowska M."/>
            <person name="Perlinska-Lenart U."/>
            <person name="Aleksandrzak-Piekarczyk T."/>
            <person name="Szatraj K."/>
            <person name="Zielenkiewicz U."/>
            <person name="Pilsyk S."/>
            <person name="Malc E."/>
            <person name="Mieczkowski P."/>
            <person name="Kruszewska J.S."/>
            <person name="Biernat P."/>
            <person name="Pawlowska J."/>
        </authorList>
    </citation>
    <scope>NUCLEOTIDE SEQUENCE</scope>
    <source>
        <strain evidence="3">WA0000017839</strain>
    </source>
</reference>
<dbReference type="OrthoDB" id="2284890at2759"/>
<feature type="region of interest" description="Disordered" evidence="1">
    <location>
        <begin position="127"/>
        <end position="146"/>
    </location>
</feature>
<name>A0A8H7V8I1_9FUNG</name>
<dbReference type="EMBL" id="JAEPRD010000025">
    <property type="protein sequence ID" value="KAG2207338.1"/>
    <property type="molecule type" value="Genomic_DNA"/>
</dbReference>
<dbReference type="AlphaFoldDB" id="A0A8H7V8I1"/>
<gene>
    <name evidence="3" type="ORF">INT47_006812</name>
</gene>
<organism evidence="3 4">
    <name type="scientific">Mucor saturninus</name>
    <dbReference type="NCBI Taxonomy" id="64648"/>
    <lineage>
        <taxon>Eukaryota</taxon>
        <taxon>Fungi</taxon>
        <taxon>Fungi incertae sedis</taxon>
        <taxon>Mucoromycota</taxon>
        <taxon>Mucoromycotina</taxon>
        <taxon>Mucoromycetes</taxon>
        <taxon>Mucorales</taxon>
        <taxon>Mucorineae</taxon>
        <taxon>Mucoraceae</taxon>
        <taxon>Mucor</taxon>
    </lineage>
</organism>
<evidence type="ECO:0000313" key="4">
    <source>
        <dbReference type="Proteomes" id="UP000603453"/>
    </source>
</evidence>
<dbReference type="Proteomes" id="UP000603453">
    <property type="component" value="Unassembled WGS sequence"/>
</dbReference>
<keyword evidence="2" id="KW-0732">Signal</keyword>